<dbReference type="Pfam" id="PF08486">
    <property type="entry name" value="SpoIID"/>
    <property type="match status" value="1"/>
</dbReference>
<dbReference type="InterPro" id="IPR014225">
    <property type="entry name" value="Spore_II_D_firmicutes"/>
</dbReference>
<dbReference type="Proteomes" id="UP000824193">
    <property type="component" value="Unassembled WGS sequence"/>
</dbReference>
<dbReference type="AlphaFoldDB" id="A0A9D2AE68"/>
<evidence type="ECO:0000259" key="1">
    <source>
        <dbReference type="Pfam" id="PF08486"/>
    </source>
</evidence>
<evidence type="ECO:0000313" key="2">
    <source>
        <dbReference type="EMBL" id="HIX06281.1"/>
    </source>
</evidence>
<comment type="caution">
    <text evidence="2">The sequence shown here is derived from an EMBL/GenBank/DDBJ whole genome shotgun (WGS) entry which is preliminary data.</text>
</comment>
<dbReference type="NCBIfam" id="TIGR02870">
    <property type="entry name" value="spore_II_D"/>
    <property type="match status" value="1"/>
</dbReference>
<reference evidence="2" key="1">
    <citation type="journal article" date="2021" name="PeerJ">
        <title>Extensive microbial diversity within the chicken gut microbiome revealed by metagenomics and culture.</title>
        <authorList>
            <person name="Gilroy R."/>
            <person name="Ravi A."/>
            <person name="Getino M."/>
            <person name="Pursley I."/>
            <person name="Horton D.L."/>
            <person name="Alikhan N.F."/>
            <person name="Baker D."/>
            <person name="Gharbi K."/>
            <person name="Hall N."/>
            <person name="Watson M."/>
            <person name="Adriaenssens E.M."/>
            <person name="Foster-Nyarko E."/>
            <person name="Jarju S."/>
            <person name="Secka A."/>
            <person name="Antonio M."/>
            <person name="Oren A."/>
            <person name="Chaudhuri R.R."/>
            <person name="La Ragione R."/>
            <person name="Hildebrand F."/>
            <person name="Pallen M.J."/>
        </authorList>
    </citation>
    <scope>NUCLEOTIDE SEQUENCE</scope>
    <source>
        <strain evidence="2">2239</strain>
    </source>
</reference>
<proteinExistence type="predicted"/>
<dbReference type="GO" id="GO:0030435">
    <property type="term" value="P:sporulation resulting in formation of a cellular spore"/>
    <property type="evidence" value="ECO:0007669"/>
    <property type="project" value="InterPro"/>
</dbReference>
<sequence>MKRALLPIALFALLTYCLPLVSLLVPVLADGSFDQSAPAASGAEEEGRSPAAQFLLPSASGETQQPAGSAADSEVIRLWDAGSQQVLEVPLLEYLIGAAASEMPVTWPDEALKAQAIASHSYALYQRDHADADKLSGAWFSADPARRQGYMTREVLESYWGSAFEENWARLESLFTPILHQVLTYEGAPAAACYHAISNGQTEASENVWNEALPYLSGVDSTLDLTAEGYEQTVTYTTQQMYDAIVLAVPGAQPEQGKPESWFGEASTTAAGYVDTIECAGVFIRGTDLRTALGLRSACFSIQYADGVFSVTTKGYGHGVGLSQYGASAMALTGKSCADILAHYYPGTALETLG</sequence>
<dbReference type="InterPro" id="IPR013693">
    <property type="entry name" value="SpoIID/LytB_N"/>
</dbReference>
<gene>
    <name evidence="2" type="primary">spoIID</name>
    <name evidence="2" type="ORF">H9865_09365</name>
</gene>
<name>A0A9D2AE68_9FIRM</name>
<evidence type="ECO:0000313" key="3">
    <source>
        <dbReference type="Proteomes" id="UP000824193"/>
    </source>
</evidence>
<feature type="domain" description="Sporulation stage II protein D amidase enhancer LytB N-terminal" evidence="1">
    <location>
        <begin position="83"/>
        <end position="155"/>
    </location>
</feature>
<dbReference type="NCBIfam" id="TIGR02669">
    <property type="entry name" value="SpoIID_LytB"/>
    <property type="match status" value="1"/>
</dbReference>
<dbReference type="EMBL" id="DXFW01000032">
    <property type="protein sequence ID" value="HIX06281.1"/>
    <property type="molecule type" value="Genomic_DNA"/>
</dbReference>
<dbReference type="InterPro" id="IPR013486">
    <property type="entry name" value="SpoIID/LytB"/>
</dbReference>
<reference evidence="2" key="2">
    <citation type="submission" date="2021-04" db="EMBL/GenBank/DDBJ databases">
        <authorList>
            <person name="Gilroy R."/>
        </authorList>
    </citation>
    <scope>NUCLEOTIDE SEQUENCE</scope>
    <source>
        <strain evidence="2">2239</strain>
    </source>
</reference>
<protein>
    <submittedName>
        <fullName evidence="2">Stage II sporulation protein D</fullName>
    </submittedName>
</protein>
<organism evidence="2 3">
    <name type="scientific">Candidatus Allofournierella pullicola</name>
    <dbReference type="NCBI Taxonomy" id="2838596"/>
    <lineage>
        <taxon>Bacteria</taxon>
        <taxon>Bacillati</taxon>
        <taxon>Bacillota</taxon>
        <taxon>Clostridia</taxon>
        <taxon>Eubacteriales</taxon>
        <taxon>Oscillospiraceae</taxon>
        <taxon>Allofournierella</taxon>
    </lineage>
</organism>
<accession>A0A9D2AE68</accession>